<comment type="caution">
    <text evidence="1">The sequence shown here is derived from an EMBL/GenBank/DDBJ whole genome shotgun (WGS) entry which is preliminary data.</text>
</comment>
<proteinExistence type="predicted"/>
<name>K6G546_9GAMM</name>
<keyword evidence="2" id="KW-1185">Reference proteome</keyword>
<reference evidence="1 2" key="1">
    <citation type="submission" date="2012-09" db="EMBL/GenBank/DDBJ databases">
        <authorList>
            <person name="Dupont C.L."/>
            <person name="Rusch D.B."/>
            <person name="Lombardo M.-J."/>
            <person name="Novotny M."/>
            <person name="Yee-Greenbaum J."/>
            <person name="Laskin R."/>
        </authorList>
    </citation>
    <scope>NUCLEOTIDE SEQUENCE [LARGE SCALE GENOMIC DNA]</scope>
    <source>
        <strain evidence="1">SAR86E</strain>
    </source>
</reference>
<sequence length="61" mass="7190">MKDLEFINDHRKKRISKDLNKQLQKHTDLIAINSELIQLSGTSSQKIQLTELLRKINNLYL</sequence>
<evidence type="ECO:0000313" key="2">
    <source>
        <dbReference type="Proteomes" id="UP000010310"/>
    </source>
</evidence>
<dbReference type="EMBL" id="AMWX01000008">
    <property type="protein sequence ID" value="EKO36354.1"/>
    <property type="molecule type" value="Genomic_DNA"/>
</dbReference>
<dbReference type="AlphaFoldDB" id="K6G546"/>
<gene>
    <name evidence="1" type="ORF">B273_1379</name>
</gene>
<organism evidence="1 2">
    <name type="scientific">SAR86 cluster bacterium SAR86E</name>
    <dbReference type="NCBI Taxonomy" id="1208365"/>
    <lineage>
        <taxon>Bacteria</taxon>
        <taxon>Pseudomonadati</taxon>
        <taxon>Pseudomonadota</taxon>
        <taxon>Gammaproteobacteria</taxon>
        <taxon>SAR86 cluster</taxon>
    </lineage>
</organism>
<protein>
    <submittedName>
        <fullName evidence="1">Uncharacterized protein</fullName>
    </submittedName>
</protein>
<dbReference type="Proteomes" id="UP000010310">
    <property type="component" value="Unassembled WGS sequence"/>
</dbReference>
<evidence type="ECO:0000313" key="1">
    <source>
        <dbReference type="EMBL" id="EKO36354.1"/>
    </source>
</evidence>
<accession>K6G546</accession>